<feature type="compositionally biased region" description="Polar residues" evidence="5">
    <location>
        <begin position="216"/>
        <end position="227"/>
    </location>
</feature>
<dbReference type="InterPro" id="IPR035979">
    <property type="entry name" value="RBD_domain_sf"/>
</dbReference>
<dbReference type="AlphaFoldDB" id="A0A2S2R363"/>
<evidence type="ECO:0000313" key="9">
    <source>
        <dbReference type="RefSeq" id="XP_025421975.1"/>
    </source>
</evidence>
<evidence type="ECO:0000256" key="1">
    <source>
        <dbReference type="ARBA" id="ARBA00004642"/>
    </source>
</evidence>
<feature type="compositionally biased region" description="Polar residues" evidence="5">
    <location>
        <begin position="408"/>
        <end position="422"/>
    </location>
</feature>
<feature type="region of interest" description="Disordered" evidence="5">
    <location>
        <begin position="117"/>
        <end position="227"/>
    </location>
</feature>
<evidence type="ECO:0000313" key="8">
    <source>
        <dbReference type="Proteomes" id="UP000694846"/>
    </source>
</evidence>
<evidence type="ECO:0000259" key="6">
    <source>
        <dbReference type="PROSITE" id="PS50102"/>
    </source>
</evidence>
<dbReference type="InterPro" id="IPR012677">
    <property type="entry name" value="Nucleotide-bd_a/b_plait_sf"/>
</dbReference>
<dbReference type="GO" id="GO:0000381">
    <property type="term" value="P:regulation of alternative mRNA splicing, via spliceosome"/>
    <property type="evidence" value="ECO:0007669"/>
    <property type="project" value="TreeGrafter"/>
</dbReference>
<keyword evidence="2 4" id="KW-0694">RNA-binding</keyword>
<dbReference type="InterPro" id="IPR000504">
    <property type="entry name" value="RRM_dom"/>
</dbReference>
<dbReference type="EMBL" id="GGMS01015235">
    <property type="protein sequence ID" value="MBY84438.1"/>
    <property type="molecule type" value="Transcribed_RNA"/>
</dbReference>
<feature type="compositionally biased region" description="Basic and acidic residues" evidence="5">
    <location>
        <begin position="161"/>
        <end position="170"/>
    </location>
</feature>
<feature type="compositionally biased region" description="Low complexity" evidence="5">
    <location>
        <begin position="117"/>
        <end position="134"/>
    </location>
</feature>
<evidence type="ECO:0000256" key="5">
    <source>
        <dbReference type="SAM" id="MobiDB-lite"/>
    </source>
</evidence>
<dbReference type="OrthoDB" id="407442at2759"/>
<feature type="region of interest" description="Disordered" evidence="5">
    <location>
        <begin position="318"/>
        <end position="363"/>
    </location>
</feature>
<reference evidence="9" key="2">
    <citation type="submission" date="2025-04" db="UniProtKB">
        <authorList>
            <consortium name="RefSeq"/>
        </authorList>
    </citation>
    <scope>IDENTIFICATION</scope>
    <source>
        <tissue evidence="9">Whole body</tissue>
    </source>
</reference>
<dbReference type="PANTHER" id="PTHR13798">
    <property type="entry name" value="RNA BINDING MOTIF RBM PROTEIN -RELATED"/>
    <property type="match status" value="1"/>
</dbReference>
<gene>
    <name evidence="9" type="primary">LOC112691788</name>
    <name evidence="7" type="ORF">g.59799</name>
</gene>
<dbReference type="GO" id="GO:0003727">
    <property type="term" value="F:single-stranded RNA binding"/>
    <property type="evidence" value="ECO:0007669"/>
    <property type="project" value="TreeGrafter"/>
</dbReference>
<feature type="compositionally biased region" description="Basic and acidic residues" evidence="5">
    <location>
        <begin position="455"/>
        <end position="464"/>
    </location>
</feature>
<sequence>MDFINDSPNNDELDSKCRFLWVGNLHPKVTSRNLTELFYQAGPIEYVEFPFDDPDICENYAWVVFKYASSVDDSIKLYQGTTLYGLPIITKSYSQHLEDPVFDDQLNYFKQLVSVERSQSSENNSNRNRWNDQSSESKINIPESLPEPPIHHFINFDDDESYSRRSDAKSRYGYNDKSSKHNDTYTINHDQSYESEHGSTDRSFRSCGRYRKSEHNSSASSMKMSNFNEDSFDNQIYNRKHRNYNGHSSSNWRENSNYNQEPSYTDDDNFANVVPVRNLRDTMFKKRKHMDSEYYHDTNANEKGSSSLDLRDTMHHNKNRRYENQGQHESDFNNRWSERNKNKRGNNNFSSNKNNRNQNNYTNQEYNDQSFKQDNFQEYNNEYQNNYNDGYRRDKNKSNNYKYNQMRSQNMESNGRQQSSYSPYKRNNDGYDKKPYTNSYTQRGGRSRGKNFNRGNDRSRQNYY</sequence>
<dbReference type="Gene3D" id="3.30.70.330">
    <property type="match status" value="1"/>
</dbReference>
<protein>
    <submittedName>
        <fullName evidence="9">GATA zinc finger domain-containing protein 14</fullName>
    </submittedName>
</protein>
<feature type="region of interest" description="Disordered" evidence="5">
    <location>
        <begin position="241"/>
        <end position="270"/>
    </location>
</feature>
<dbReference type="GeneID" id="112691788"/>
<feature type="compositionally biased region" description="Basic and acidic residues" evidence="5">
    <location>
        <begin position="191"/>
        <end position="204"/>
    </location>
</feature>
<evidence type="ECO:0000256" key="2">
    <source>
        <dbReference type="ARBA" id="ARBA00022884"/>
    </source>
</evidence>
<accession>A0A2S2R363</accession>
<feature type="compositionally biased region" description="Low complexity" evidence="5">
    <location>
        <begin position="345"/>
        <end position="363"/>
    </location>
</feature>
<reference evidence="7" key="1">
    <citation type="submission" date="2018-04" db="EMBL/GenBank/DDBJ databases">
        <title>Transcriptome assembly of Sipha flava.</title>
        <authorList>
            <person name="Scully E.D."/>
            <person name="Geib S.M."/>
            <person name="Palmer N.A."/>
            <person name="Koch K."/>
            <person name="Bradshaw J."/>
            <person name="Heng-Moss T."/>
            <person name="Sarath G."/>
        </authorList>
    </citation>
    <scope>NUCLEOTIDE SEQUENCE</scope>
</reference>
<feature type="domain" description="RRM" evidence="6">
    <location>
        <begin position="18"/>
        <end position="95"/>
    </location>
</feature>
<dbReference type="InterPro" id="IPR052285">
    <property type="entry name" value="NEXT_complex_subunit"/>
</dbReference>
<dbReference type="RefSeq" id="XP_025421975.1">
    <property type="nucleotide sequence ID" value="XM_025566190.1"/>
</dbReference>
<organism evidence="7">
    <name type="scientific">Sipha flava</name>
    <name type="common">yellow sugarcane aphid</name>
    <dbReference type="NCBI Taxonomy" id="143950"/>
    <lineage>
        <taxon>Eukaryota</taxon>
        <taxon>Metazoa</taxon>
        <taxon>Ecdysozoa</taxon>
        <taxon>Arthropoda</taxon>
        <taxon>Hexapoda</taxon>
        <taxon>Insecta</taxon>
        <taxon>Pterygota</taxon>
        <taxon>Neoptera</taxon>
        <taxon>Paraneoptera</taxon>
        <taxon>Hemiptera</taxon>
        <taxon>Sternorrhyncha</taxon>
        <taxon>Aphidomorpha</taxon>
        <taxon>Aphidoidea</taxon>
        <taxon>Aphididae</taxon>
        <taxon>Sipha</taxon>
    </lineage>
</organism>
<feature type="compositionally biased region" description="Basic and acidic residues" evidence="5">
    <location>
        <begin position="318"/>
        <end position="340"/>
    </location>
</feature>
<dbReference type="Proteomes" id="UP000694846">
    <property type="component" value="Unplaced"/>
</dbReference>
<comment type="subcellular location">
    <subcellularLocation>
        <location evidence="1">Nucleus</location>
        <location evidence="1">Nucleoplasm</location>
    </subcellularLocation>
</comment>
<keyword evidence="8" id="KW-1185">Reference proteome</keyword>
<feature type="region of interest" description="Disordered" evidence="5">
    <location>
        <begin position="408"/>
        <end position="464"/>
    </location>
</feature>
<feature type="compositionally biased region" description="Basic and acidic residues" evidence="5">
    <location>
        <begin position="426"/>
        <end position="435"/>
    </location>
</feature>
<dbReference type="GO" id="GO:0005654">
    <property type="term" value="C:nucleoplasm"/>
    <property type="evidence" value="ECO:0007669"/>
    <property type="project" value="UniProtKB-SubCell"/>
</dbReference>
<keyword evidence="3" id="KW-0539">Nucleus</keyword>
<proteinExistence type="predicted"/>
<dbReference type="SMART" id="SM00360">
    <property type="entry name" value="RRM"/>
    <property type="match status" value="1"/>
</dbReference>
<dbReference type="Pfam" id="PF00076">
    <property type="entry name" value="RRM_1"/>
    <property type="match status" value="1"/>
</dbReference>
<dbReference type="PROSITE" id="PS50102">
    <property type="entry name" value="RRM"/>
    <property type="match status" value="1"/>
</dbReference>
<dbReference type="PANTHER" id="PTHR13798:SF11">
    <property type="entry name" value="RNA-BINDING PROTEIN 7-RELATED"/>
    <property type="match status" value="1"/>
</dbReference>
<name>A0A2S2R363_9HEMI</name>
<evidence type="ECO:0000313" key="7">
    <source>
        <dbReference type="EMBL" id="MBY84438.1"/>
    </source>
</evidence>
<evidence type="ECO:0000256" key="3">
    <source>
        <dbReference type="ARBA" id="ARBA00023242"/>
    </source>
</evidence>
<evidence type="ECO:0000256" key="4">
    <source>
        <dbReference type="PROSITE-ProRule" id="PRU00176"/>
    </source>
</evidence>
<feature type="compositionally biased region" description="Polar residues" evidence="5">
    <location>
        <begin position="245"/>
        <end position="263"/>
    </location>
</feature>
<dbReference type="SUPFAM" id="SSF54928">
    <property type="entry name" value="RNA-binding domain, RBD"/>
    <property type="match status" value="1"/>
</dbReference>